<dbReference type="PROSITE" id="PS51371">
    <property type="entry name" value="CBS"/>
    <property type="match status" value="2"/>
</dbReference>
<dbReference type="SUPFAM" id="SSF54631">
    <property type="entry name" value="CBS-domain pair"/>
    <property type="match status" value="1"/>
</dbReference>
<comment type="function">
    <text evidence="9">Acts as a magnesium transporter.</text>
</comment>
<keyword evidence="7 9" id="KW-0472">Membrane</keyword>
<dbReference type="Pfam" id="PF00571">
    <property type="entry name" value="CBS"/>
    <property type="match status" value="2"/>
</dbReference>
<feature type="transmembrane region" description="Helical" evidence="9">
    <location>
        <begin position="430"/>
        <end position="454"/>
    </location>
</feature>
<dbReference type="Pfam" id="PF03448">
    <property type="entry name" value="MgtE_N"/>
    <property type="match status" value="1"/>
</dbReference>
<dbReference type="InterPro" id="IPR006667">
    <property type="entry name" value="SLC41_membr_dom"/>
</dbReference>
<keyword evidence="6 9" id="KW-1133">Transmembrane helix</keyword>
<protein>
    <recommendedName>
        <fullName evidence="9">Magnesium transporter MgtE</fullName>
    </recommendedName>
</protein>
<reference evidence="11" key="1">
    <citation type="journal article" date="2022" name="Arch. Microbiol.">
        <title>Thiomicrorhabdus immobilis sp. nov., a mesophilic sulfur-oxidizing bacterium isolated from sediment of a brackish lake in northern Japan.</title>
        <authorList>
            <person name="Kojima H."/>
            <person name="Mochizuki J."/>
            <person name="Kanda M."/>
            <person name="Watanabe T."/>
            <person name="Fukui M."/>
        </authorList>
    </citation>
    <scope>NUCLEOTIDE SEQUENCE</scope>
    <source>
        <strain evidence="11">Am19</strain>
    </source>
</reference>
<dbReference type="InterPro" id="IPR036739">
    <property type="entry name" value="SLC41_membr_dom_sf"/>
</dbReference>
<evidence type="ECO:0000256" key="1">
    <source>
        <dbReference type="ARBA" id="ARBA00004141"/>
    </source>
</evidence>
<keyword evidence="9" id="KW-0479">Metal-binding</keyword>
<feature type="transmembrane region" description="Helical" evidence="9">
    <location>
        <begin position="365"/>
        <end position="386"/>
    </location>
</feature>
<dbReference type="InterPro" id="IPR038076">
    <property type="entry name" value="MgtE_N_sf"/>
</dbReference>
<dbReference type="PANTHER" id="PTHR43773:SF1">
    <property type="entry name" value="MAGNESIUM TRANSPORTER MGTE"/>
    <property type="match status" value="1"/>
</dbReference>
<dbReference type="SUPFAM" id="SSF161093">
    <property type="entry name" value="MgtE membrane domain-like"/>
    <property type="match status" value="1"/>
</dbReference>
<dbReference type="RefSeq" id="WP_237262295.1">
    <property type="nucleotide sequence ID" value="NZ_AP024202.1"/>
</dbReference>
<evidence type="ECO:0000259" key="10">
    <source>
        <dbReference type="PROSITE" id="PS51371"/>
    </source>
</evidence>
<evidence type="ECO:0000256" key="7">
    <source>
        <dbReference type="ARBA" id="ARBA00023136"/>
    </source>
</evidence>
<comment type="similarity">
    <text evidence="2 9">Belongs to the SLC41A transporter family.</text>
</comment>
<proteinExistence type="inferred from homology"/>
<sequence>MSNDLFPENVVTTEEKLLYIQELLGEQQENQVCELFSTLTQHELSHTLESFPYEQRKKLWECVPNEIRGAVLADLYEEVRNSLLTGVEVAEIAEITKDLDAQDAAEILDGLAEEIGADVIEQMDEERREEVQGVLAYEEDAVGRYMHTDTVSIRENVKLEVVQRFLRMKDEIQKNTLELMVVDADNRLVGTLHVIDLLKNDPDALVVEIMEPPESVLDTMCAMDAAKYIRSKNHHFAPVVTDCGVLVGQLTADDVFELTLEESEQTVMNMAGLDEDEDLFAPVKSSVRGRTVWLGINLVTAFLAAWVIGNFEAVLSQVVALAVLMPVVASMGGIAGSQTLTLTIRGLAMGKIGGSNRKWLFNKELWIGVINGVVWALVVAVIAHLWFDDVMISTVIGLAILINMVAAAVSGVVVPLVLKKLGQDPALSGAVILTTVTDVVGFLSFLGLATILILN</sequence>
<keyword evidence="3 9" id="KW-0813">Transport</keyword>
<dbReference type="InterPro" id="IPR006668">
    <property type="entry name" value="Mg_transptr_MgtE_intracell_dom"/>
</dbReference>
<evidence type="ECO:0000313" key="12">
    <source>
        <dbReference type="Proteomes" id="UP001054820"/>
    </source>
</evidence>
<keyword evidence="5 9" id="KW-0460">Magnesium</keyword>
<evidence type="ECO:0000313" key="11">
    <source>
        <dbReference type="EMBL" id="BCN92604.1"/>
    </source>
</evidence>
<evidence type="ECO:0000256" key="5">
    <source>
        <dbReference type="ARBA" id="ARBA00022842"/>
    </source>
</evidence>
<dbReference type="Gene3D" id="1.25.60.10">
    <property type="entry name" value="MgtE N-terminal domain-like"/>
    <property type="match status" value="1"/>
</dbReference>
<comment type="subcellular location">
    <subcellularLocation>
        <location evidence="9">Cell membrane</location>
        <topology evidence="9">Multi-pass membrane protein</topology>
    </subcellularLocation>
    <subcellularLocation>
        <location evidence="1">Membrane</location>
        <topology evidence="1">Multi-pass membrane protein</topology>
    </subcellularLocation>
</comment>
<dbReference type="NCBIfam" id="TIGR00400">
    <property type="entry name" value="mgtE"/>
    <property type="match status" value="1"/>
</dbReference>
<keyword evidence="9" id="KW-1003">Cell membrane</keyword>
<feature type="transmembrane region" description="Helical" evidence="9">
    <location>
        <begin position="291"/>
        <end position="308"/>
    </location>
</feature>
<dbReference type="Gene3D" id="1.10.357.20">
    <property type="entry name" value="SLC41 divalent cation transporters, integral membrane domain"/>
    <property type="match status" value="1"/>
</dbReference>
<dbReference type="SUPFAM" id="SSF158791">
    <property type="entry name" value="MgtE N-terminal domain-like"/>
    <property type="match status" value="1"/>
</dbReference>
<accession>A0ABN6CVK9</accession>
<gene>
    <name evidence="11" type="ORF">THMIRHAM_03890</name>
</gene>
<dbReference type="Pfam" id="PF01769">
    <property type="entry name" value="MgtE"/>
    <property type="match status" value="1"/>
</dbReference>
<dbReference type="EMBL" id="AP024202">
    <property type="protein sequence ID" value="BCN92604.1"/>
    <property type="molecule type" value="Genomic_DNA"/>
</dbReference>
<dbReference type="InterPro" id="IPR006669">
    <property type="entry name" value="MgtE_transporter"/>
</dbReference>
<evidence type="ECO:0000256" key="9">
    <source>
        <dbReference type="RuleBase" id="RU362011"/>
    </source>
</evidence>
<evidence type="ECO:0000256" key="2">
    <source>
        <dbReference type="ARBA" id="ARBA00009749"/>
    </source>
</evidence>
<keyword evidence="8" id="KW-0129">CBS domain</keyword>
<feature type="transmembrane region" description="Helical" evidence="9">
    <location>
        <begin position="392"/>
        <end position="418"/>
    </location>
</feature>
<evidence type="ECO:0000256" key="6">
    <source>
        <dbReference type="ARBA" id="ARBA00022989"/>
    </source>
</evidence>
<keyword evidence="12" id="KW-1185">Reference proteome</keyword>
<dbReference type="Proteomes" id="UP001054820">
    <property type="component" value="Chromosome"/>
</dbReference>
<dbReference type="PANTHER" id="PTHR43773">
    <property type="entry name" value="MAGNESIUM TRANSPORTER MGTE"/>
    <property type="match status" value="1"/>
</dbReference>
<dbReference type="InterPro" id="IPR046342">
    <property type="entry name" value="CBS_dom_sf"/>
</dbReference>
<evidence type="ECO:0000256" key="4">
    <source>
        <dbReference type="ARBA" id="ARBA00022692"/>
    </source>
</evidence>
<feature type="domain" description="CBS" evidence="10">
    <location>
        <begin position="209"/>
        <end position="266"/>
    </location>
</feature>
<evidence type="ECO:0000256" key="3">
    <source>
        <dbReference type="ARBA" id="ARBA00022448"/>
    </source>
</evidence>
<feature type="domain" description="CBS" evidence="10">
    <location>
        <begin position="146"/>
        <end position="207"/>
    </location>
</feature>
<organism evidence="11 12">
    <name type="scientific">Thiomicrorhabdus immobilis</name>
    <dbReference type="NCBI Taxonomy" id="2791037"/>
    <lineage>
        <taxon>Bacteria</taxon>
        <taxon>Pseudomonadati</taxon>
        <taxon>Pseudomonadota</taxon>
        <taxon>Gammaproteobacteria</taxon>
        <taxon>Thiotrichales</taxon>
        <taxon>Piscirickettsiaceae</taxon>
        <taxon>Thiomicrorhabdus</taxon>
    </lineage>
</organism>
<feature type="transmembrane region" description="Helical" evidence="9">
    <location>
        <begin position="314"/>
        <end position="344"/>
    </location>
</feature>
<dbReference type="InterPro" id="IPR000644">
    <property type="entry name" value="CBS_dom"/>
</dbReference>
<name>A0ABN6CVK9_9GAMM</name>
<dbReference type="Gene3D" id="3.10.580.10">
    <property type="entry name" value="CBS-domain"/>
    <property type="match status" value="1"/>
</dbReference>
<dbReference type="SMART" id="SM00924">
    <property type="entry name" value="MgtE_N"/>
    <property type="match status" value="1"/>
</dbReference>
<keyword evidence="4 9" id="KW-0812">Transmembrane</keyword>
<evidence type="ECO:0000256" key="8">
    <source>
        <dbReference type="PROSITE-ProRule" id="PRU00703"/>
    </source>
</evidence>
<comment type="subunit">
    <text evidence="9">Homodimer.</text>
</comment>